<name>W6S506_9HYPH</name>
<sequence length="92" mass="9730">MIGDHLLSKSLRGIVRSPKRRLLDSSSNISLLAASVRNPPFSAQLSQASSRRLSPRQSSRGCGKKRGLQVVAGMLAEARAKMGAPNSESGGE</sequence>
<gene>
    <name evidence="2" type="ORF">LPU83_pLPU83c_0804</name>
</gene>
<dbReference type="HOGENOM" id="CLU_2411169_0_0_5"/>
<reference evidence="2" key="1">
    <citation type="submission" date="2013-11" db="EMBL/GenBank/DDBJ databases">
        <title>Draft genome sequence of the broad-host-range Rhizobium sp. LPU83 strain, a member of the low-genetic diversity Oregon-like Rhizobium sp. group.</title>
        <authorList>
            <person name="Wibberg D."/>
            <person name="Puehler A."/>
            <person name="Schlueter A."/>
        </authorList>
    </citation>
    <scope>NUCLEOTIDE SEQUENCE [LARGE SCALE GENOMIC DNA]</scope>
    <source>
        <strain evidence="2">LPU83</strain>
        <plasmid evidence="2">pLPU83c</plasmid>
    </source>
</reference>
<evidence type="ECO:0000313" key="2">
    <source>
        <dbReference type="EMBL" id="CDM61366.1"/>
    </source>
</evidence>
<dbReference type="Proteomes" id="UP000019443">
    <property type="component" value="Plasmid pLPU83c"/>
</dbReference>
<dbReference type="PATRIC" id="fig|348824.6.peg.5581"/>
<protein>
    <submittedName>
        <fullName evidence="2">Uncharacterized protein</fullName>
    </submittedName>
</protein>
<evidence type="ECO:0000256" key="1">
    <source>
        <dbReference type="SAM" id="MobiDB-lite"/>
    </source>
</evidence>
<keyword evidence="3" id="KW-1185">Reference proteome</keyword>
<feature type="compositionally biased region" description="Low complexity" evidence="1">
    <location>
        <begin position="42"/>
        <end position="60"/>
    </location>
</feature>
<evidence type="ECO:0000313" key="3">
    <source>
        <dbReference type="Proteomes" id="UP000019443"/>
    </source>
</evidence>
<accession>W6S506</accession>
<feature type="region of interest" description="Disordered" evidence="1">
    <location>
        <begin position="42"/>
        <end position="65"/>
    </location>
</feature>
<organism evidence="2 3">
    <name type="scientific">Rhizobium favelukesii</name>
    <dbReference type="NCBI Taxonomy" id="348824"/>
    <lineage>
        <taxon>Bacteria</taxon>
        <taxon>Pseudomonadati</taxon>
        <taxon>Pseudomonadota</taxon>
        <taxon>Alphaproteobacteria</taxon>
        <taxon>Hyphomicrobiales</taxon>
        <taxon>Rhizobiaceae</taxon>
        <taxon>Rhizobium/Agrobacterium group</taxon>
        <taxon>Rhizobium</taxon>
    </lineage>
</organism>
<dbReference type="KEGG" id="rhl:LPU83_pLPU83c_0804"/>
<proteinExistence type="predicted"/>
<keyword evidence="2" id="KW-0614">Plasmid</keyword>
<geneLocation type="plasmid" evidence="2 3">
    <name>pLPU83c</name>
</geneLocation>
<dbReference type="EMBL" id="HG916854">
    <property type="protein sequence ID" value="CDM61366.1"/>
    <property type="molecule type" value="Genomic_DNA"/>
</dbReference>
<dbReference type="AlphaFoldDB" id="W6S506"/>